<keyword evidence="5 6" id="KW-0472">Membrane</keyword>
<evidence type="ECO:0000256" key="6">
    <source>
        <dbReference type="SAM" id="Phobius"/>
    </source>
</evidence>
<feature type="transmembrane region" description="Helical" evidence="6">
    <location>
        <begin position="96"/>
        <end position="116"/>
    </location>
</feature>
<protein>
    <submittedName>
        <fullName evidence="8">DMT family transporter</fullName>
    </submittedName>
</protein>
<dbReference type="AlphaFoldDB" id="A0A4R1B9X8"/>
<keyword evidence="4 6" id="KW-1133">Transmembrane helix</keyword>
<dbReference type="Pfam" id="PF00892">
    <property type="entry name" value="EamA"/>
    <property type="match status" value="2"/>
</dbReference>
<feature type="transmembrane region" description="Helical" evidence="6">
    <location>
        <begin position="244"/>
        <end position="265"/>
    </location>
</feature>
<keyword evidence="9" id="KW-1185">Reference proteome</keyword>
<dbReference type="InterPro" id="IPR000620">
    <property type="entry name" value="EamA_dom"/>
</dbReference>
<comment type="similarity">
    <text evidence="2">Belongs to the EamA transporter family.</text>
</comment>
<feature type="transmembrane region" description="Helical" evidence="6">
    <location>
        <begin position="212"/>
        <end position="232"/>
    </location>
</feature>
<proteinExistence type="inferred from homology"/>
<evidence type="ECO:0000256" key="4">
    <source>
        <dbReference type="ARBA" id="ARBA00022989"/>
    </source>
</evidence>
<feature type="transmembrane region" description="Helical" evidence="6">
    <location>
        <begin position="302"/>
        <end position="318"/>
    </location>
</feature>
<feature type="transmembrane region" description="Helical" evidence="6">
    <location>
        <begin position="122"/>
        <end position="145"/>
    </location>
</feature>
<comment type="caution">
    <text evidence="8">The sequence shown here is derived from an EMBL/GenBank/DDBJ whole genome shotgun (WGS) entry which is preliminary data.</text>
</comment>
<keyword evidence="3 6" id="KW-0812">Transmembrane</keyword>
<evidence type="ECO:0000259" key="7">
    <source>
        <dbReference type="Pfam" id="PF00892"/>
    </source>
</evidence>
<comment type="subcellular location">
    <subcellularLocation>
        <location evidence="1">Membrane</location>
        <topology evidence="1">Multi-pass membrane protein</topology>
    </subcellularLocation>
</comment>
<dbReference type="EMBL" id="SJZI01000043">
    <property type="protein sequence ID" value="TCJ13736.1"/>
    <property type="molecule type" value="Genomic_DNA"/>
</dbReference>
<feature type="domain" description="EamA" evidence="7">
    <location>
        <begin position="33"/>
        <end position="168"/>
    </location>
</feature>
<gene>
    <name evidence="8" type="ORF">EPD60_11605</name>
</gene>
<feature type="transmembrane region" description="Helical" evidence="6">
    <location>
        <begin position="34"/>
        <end position="54"/>
    </location>
</feature>
<dbReference type="Proteomes" id="UP000295334">
    <property type="component" value="Unassembled WGS sequence"/>
</dbReference>
<feature type="transmembrane region" description="Helical" evidence="6">
    <location>
        <begin position="277"/>
        <end position="296"/>
    </location>
</feature>
<dbReference type="PANTHER" id="PTHR32322:SF2">
    <property type="entry name" value="EAMA DOMAIN-CONTAINING PROTEIN"/>
    <property type="match status" value="1"/>
</dbReference>
<evidence type="ECO:0000256" key="3">
    <source>
        <dbReference type="ARBA" id="ARBA00022692"/>
    </source>
</evidence>
<feature type="domain" description="EamA" evidence="7">
    <location>
        <begin position="183"/>
        <end position="319"/>
    </location>
</feature>
<dbReference type="GO" id="GO:0016020">
    <property type="term" value="C:membrane"/>
    <property type="evidence" value="ECO:0007669"/>
    <property type="project" value="UniProtKB-SubCell"/>
</dbReference>
<dbReference type="PANTHER" id="PTHR32322">
    <property type="entry name" value="INNER MEMBRANE TRANSPORTER"/>
    <property type="match status" value="1"/>
</dbReference>
<sequence length="328" mass="34642">MIPGSPGAIAGAFSFPGNRIFTAMNADPAVQRKGVLLALLAVLLWSGNFIIARALHASVPPVALAFWRWLGATALLLPFALGALRREAAALRGRWAHNLGTALTGITLFNTFIYIAGRTVPAIHLALIGTTAAPLFVLLFSFVFLRERLAGQTLMGALLCMAGLLVLLTNGNFSTLGTLHFVSGDAWILAAALSFALYTLQVRRRPQGISPRAYLLVLFTTGTVLLLPAYLWERAHTAPVNWTPVVAGSVAYLAVCASVLAFLAWNEAIRRIGPARTALFGNGIPLLSAIEAVLLLGEKVSAATAVAFIFIGAGLYVANRVSGSAGKQ</sequence>
<evidence type="ECO:0000256" key="2">
    <source>
        <dbReference type="ARBA" id="ARBA00007362"/>
    </source>
</evidence>
<feature type="transmembrane region" description="Helical" evidence="6">
    <location>
        <begin position="66"/>
        <end position="84"/>
    </location>
</feature>
<evidence type="ECO:0000313" key="9">
    <source>
        <dbReference type="Proteomes" id="UP000295334"/>
    </source>
</evidence>
<dbReference type="InterPro" id="IPR037185">
    <property type="entry name" value="EmrE-like"/>
</dbReference>
<dbReference type="InterPro" id="IPR050638">
    <property type="entry name" value="AA-Vitamin_Transporters"/>
</dbReference>
<reference evidence="8 9" key="1">
    <citation type="submission" date="2019-03" db="EMBL/GenBank/DDBJ databases">
        <authorList>
            <person name="Kim M.K.M."/>
        </authorList>
    </citation>
    <scope>NUCLEOTIDE SEQUENCE [LARGE SCALE GENOMIC DNA]</scope>
    <source>
        <strain evidence="8 9">17J68-12</strain>
    </source>
</reference>
<accession>A0A4R1B9X8</accession>
<dbReference type="SUPFAM" id="SSF103481">
    <property type="entry name" value="Multidrug resistance efflux transporter EmrE"/>
    <property type="match status" value="2"/>
</dbReference>
<organism evidence="8 9">
    <name type="scientific">Flaviaesturariibacter flavus</name>
    <dbReference type="NCBI Taxonomy" id="2502780"/>
    <lineage>
        <taxon>Bacteria</taxon>
        <taxon>Pseudomonadati</taxon>
        <taxon>Bacteroidota</taxon>
        <taxon>Chitinophagia</taxon>
        <taxon>Chitinophagales</taxon>
        <taxon>Chitinophagaceae</taxon>
        <taxon>Flaviaestuariibacter</taxon>
    </lineage>
</organism>
<feature type="transmembrane region" description="Helical" evidence="6">
    <location>
        <begin position="179"/>
        <end position="200"/>
    </location>
</feature>
<evidence type="ECO:0000256" key="5">
    <source>
        <dbReference type="ARBA" id="ARBA00023136"/>
    </source>
</evidence>
<evidence type="ECO:0000256" key="1">
    <source>
        <dbReference type="ARBA" id="ARBA00004141"/>
    </source>
</evidence>
<feature type="transmembrane region" description="Helical" evidence="6">
    <location>
        <begin position="154"/>
        <end position="173"/>
    </location>
</feature>
<name>A0A4R1B9X8_9BACT</name>
<dbReference type="OrthoDB" id="9805239at2"/>
<evidence type="ECO:0000313" key="8">
    <source>
        <dbReference type="EMBL" id="TCJ13736.1"/>
    </source>
</evidence>